<reference evidence="14 16" key="1">
    <citation type="submission" date="2014-04" db="EMBL/GenBank/DDBJ databases">
        <authorList>
            <person name="Bishop-Lilly K.A."/>
            <person name="Broomall S.M."/>
            <person name="Chain P.S."/>
            <person name="Chertkov O."/>
            <person name="Coyne S.R."/>
            <person name="Daligault H.E."/>
            <person name="Davenport K.W."/>
            <person name="Erkkila T."/>
            <person name="Frey K.G."/>
            <person name="Gibbons H.S."/>
            <person name="Gu W."/>
            <person name="Jaissle J."/>
            <person name="Johnson S.L."/>
            <person name="Koroleva G.I."/>
            <person name="Ladner J.T."/>
            <person name="Lo C.-C."/>
            <person name="Minogue T.D."/>
            <person name="Munk C."/>
            <person name="Palacios G.F."/>
            <person name="Redden C.L."/>
            <person name="Rosenzweig C.N."/>
            <person name="Scholz M.B."/>
            <person name="Teshima H."/>
            <person name="Xu Y."/>
        </authorList>
    </citation>
    <scope>NUCLEOTIDE SEQUENCE [LARGE SCALE GENOMIC DNA]</scope>
    <source>
        <strain evidence="14 16">FAJ</strain>
    </source>
</reference>
<dbReference type="PANTHER" id="PTHR10110">
    <property type="entry name" value="SODIUM/HYDROGEN EXCHANGER"/>
    <property type="match status" value="1"/>
</dbReference>
<reference evidence="15 17" key="2">
    <citation type="submission" date="2020-08" db="EMBL/GenBank/DDBJ databases">
        <title>Comparative genomics of Francisella species.</title>
        <authorList>
            <person name="Sahl J."/>
            <person name="Sjodin A."/>
            <person name="Wagner D."/>
            <person name="Forsman M."/>
        </authorList>
    </citation>
    <scope>NUCLEOTIDE SEQUENCE [LARGE SCALE GENOMIC DNA]</scope>
    <source>
        <strain evidence="15 17">F1093</strain>
    </source>
</reference>
<dbReference type="InterPro" id="IPR006153">
    <property type="entry name" value="Cation/H_exchanger_TM"/>
</dbReference>
<evidence type="ECO:0000256" key="5">
    <source>
        <dbReference type="ARBA" id="ARBA00022475"/>
    </source>
</evidence>
<comment type="subcellular location">
    <subcellularLocation>
        <location evidence="1">Cell membrane</location>
        <topology evidence="1">Multi-pass membrane protein</topology>
    </subcellularLocation>
</comment>
<evidence type="ECO:0000313" key="15">
    <source>
        <dbReference type="EMBL" id="MBK2302308.1"/>
    </source>
</evidence>
<evidence type="ECO:0000256" key="10">
    <source>
        <dbReference type="ARBA" id="ARBA00023136"/>
    </source>
</evidence>
<keyword evidence="8" id="KW-0915">Sodium</keyword>
<evidence type="ECO:0000313" key="14">
    <source>
        <dbReference type="EMBL" id="KFJ42620.1"/>
    </source>
</evidence>
<evidence type="ECO:0000256" key="8">
    <source>
        <dbReference type="ARBA" id="ARBA00023053"/>
    </source>
</evidence>
<dbReference type="EMBL" id="JOUE01000006">
    <property type="protein sequence ID" value="KFJ42620.1"/>
    <property type="molecule type" value="Genomic_DNA"/>
</dbReference>
<feature type="transmembrane region" description="Helical" evidence="12">
    <location>
        <begin position="320"/>
        <end position="346"/>
    </location>
</feature>
<evidence type="ECO:0000256" key="9">
    <source>
        <dbReference type="ARBA" id="ARBA00023065"/>
    </source>
</evidence>
<evidence type="ECO:0000256" key="3">
    <source>
        <dbReference type="ARBA" id="ARBA00022448"/>
    </source>
</evidence>
<keyword evidence="11" id="KW-0739">Sodium transport</keyword>
<evidence type="ECO:0000256" key="7">
    <source>
        <dbReference type="ARBA" id="ARBA00022989"/>
    </source>
</evidence>
<gene>
    <name evidence="14" type="ORF">DR78_106</name>
    <name evidence="15" type="ORF">IBE52_05230</name>
</gene>
<feature type="transmembrane region" description="Helical" evidence="12">
    <location>
        <begin position="71"/>
        <end position="90"/>
    </location>
</feature>
<comment type="similarity">
    <text evidence="2">Belongs to the monovalent cation:proton antiporter 1 (CPA1) transporter (TC 2.A.36) family.</text>
</comment>
<dbReference type="GO" id="GO:0015386">
    <property type="term" value="F:potassium:proton antiporter activity"/>
    <property type="evidence" value="ECO:0007669"/>
    <property type="project" value="TreeGrafter"/>
</dbReference>
<evidence type="ECO:0000313" key="16">
    <source>
        <dbReference type="Proteomes" id="UP000029117"/>
    </source>
</evidence>
<dbReference type="EMBL" id="JACTSG010000003">
    <property type="protein sequence ID" value="MBK2302308.1"/>
    <property type="molecule type" value="Genomic_DNA"/>
</dbReference>
<feature type="transmembrane region" description="Helical" evidence="12">
    <location>
        <begin position="174"/>
        <end position="194"/>
    </location>
</feature>
<accession>A0AAW3DAM8</accession>
<proteinExistence type="inferred from homology"/>
<keyword evidence="5" id="KW-1003">Cell membrane</keyword>
<evidence type="ECO:0000256" key="12">
    <source>
        <dbReference type="SAM" id="Phobius"/>
    </source>
</evidence>
<dbReference type="GO" id="GO:0098719">
    <property type="term" value="P:sodium ion import across plasma membrane"/>
    <property type="evidence" value="ECO:0007669"/>
    <property type="project" value="TreeGrafter"/>
</dbReference>
<feature type="domain" description="Cation/H+ exchanger transmembrane" evidence="13">
    <location>
        <begin position="14"/>
        <end position="411"/>
    </location>
</feature>
<keyword evidence="4" id="KW-0050">Antiport</keyword>
<feature type="transmembrane region" description="Helical" evidence="12">
    <location>
        <begin position="96"/>
        <end position="115"/>
    </location>
</feature>
<keyword evidence="3" id="KW-0813">Transport</keyword>
<evidence type="ECO:0000256" key="1">
    <source>
        <dbReference type="ARBA" id="ARBA00004651"/>
    </source>
</evidence>
<dbReference type="InterPro" id="IPR018422">
    <property type="entry name" value="Cation/H_exchanger_CPA1"/>
</dbReference>
<feature type="transmembrane region" description="Helical" evidence="12">
    <location>
        <begin position="7"/>
        <end position="26"/>
    </location>
</feature>
<keyword evidence="9" id="KW-0406">Ion transport</keyword>
<dbReference type="GO" id="GO:0015385">
    <property type="term" value="F:sodium:proton antiporter activity"/>
    <property type="evidence" value="ECO:0007669"/>
    <property type="project" value="InterPro"/>
</dbReference>
<keyword evidence="10 12" id="KW-0472">Membrane</keyword>
<dbReference type="Proteomes" id="UP000029117">
    <property type="component" value="Unassembled WGS sequence"/>
</dbReference>
<dbReference type="Pfam" id="PF00999">
    <property type="entry name" value="Na_H_Exchanger"/>
    <property type="match status" value="1"/>
</dbReference>
<feature type="transmembrane region" description="Helical" evidence="12">
    <location>
        <begin position="384"/>
        <end position="401"/>
    </location>
</feature>
<feature type="transmembrane region" description="Helical" evidence="12">
    <location>
        <begin position="32"/>
        <end position="51"/>
    </location>
</feature>
<evidence type="ECO:0000256" key="4">
    <source>
        <dbReference type="ARBA" id="ARBA00022449"/>
    </source>
</evidence>
<feature type="transmembrane region" description="Helical" evidence="12">
    <location>
        <begin position="122"/>
        <end position="143"/>
    </location>
</feature>
<feature type="transmembrane region" description="Helical" evidence="12">
    <location>
        <begin position="206"/>
        <end position="225"/>
    </location>
</feature>
<sequence>MFDHGSLFVVLSVITALATYINYKFIKLIRPLGLVVVSIFICITIVMLAKVNPEKFSKIYQILNGTDFKEIVLDGMLGYLLFASAMHFNYSKCKSYFSSILSLSTIGVLVSTFMVANISWIIANSILGINISYLVCLLIGAIISPTDPVTLFEVLKSNKNMPEKIKILLEGESLFNDVVSIVLFTMFVGIIYGNSQDVSILSISELLLREGLGGILLGSVIGYASSFLMKSLDDSNALVLMSLAVVSFGFSIAHILVVSAPLVMVVAGLIISNGSLESRLSDKSLKEFNGFWSSIEEILNSFLFVLIGLKVLAIQDYRVFIVYSLIGIIVVTPARYISVVVSLFLVERNVKQLFSKDTYVMTWAGLRGGVSIALALSLPEDSSSMFIFLVIYVYVITSILIKGISLKRILNFCYK</sequence>
<evidence type="ECO:0000256" key="11">
    <source>
        <dbReference type="ARBA" id="ARBA00023201"/>
    </source>
</evidence>
<comment type="caution">
    <text evidence="14">The sequence shown here is derived from an EMBL/GenBank/DDBJ whole genome shotgun (WGS) entry which is preliminary data.</text>
</comment>
<evidence type="ECO:0000256" key="2">
    <source>
        <dbReference type="ARBA" id="ARBA00007367"/>
    </source>
</evidence>
<protein>
    <submittedName>
        <fullName evidence="14">Sodium/hydrogen exchanger family protein</fullName>
    </submittedName>
    <submittedName>
        <fullName evidence="15">Sodium:proton antiporter</fullName>
    </submittedName>
</protein>
<evidence type="ECO:0000313" key="17">
    <source>
        <dbReference type="Proteomes" id="UP000760407"/>
    </source>
</evidence>
<keyword evidence="6 12" id="KW-0812">Transmembrane</keyword>
<dbReference type="GO" id="GO:0005886">
    <property type="term" value="C:plasma membrane"/>
    <property type="evidence" value="ECO:0007669"/>
    <property type="project" value="UniProtKB-SubCell"/>
</dbReference>
<keyword evidence="7 12" id="KW-1133">Transmembrane helix</keyword>
<evidence type="ECO:0000259" key="13">
    <source>
        <dbReference type="Pfam" id="PF00999"/>
    </source>
</evidence>
<evidence type="ECO:0000256" key="6">
    <source>
        <dbReference type="ARBA" id="ARBA00022692"/>
    </source>
</evidence>
<dbReference type="PANTHER" id="PTHR10110:SF195">
    <property type="entry name" value="NA(+)_H(+) ANTIPORTER NHAS2"/>
    <property type="match status" value="1"/>
</dbReference>
<dbReference type="AlphaFoldDB" id="A0AAW3DAM8"/>
<organism evidence="14 16">
    <name type="scientific">Francisella philomiragia</name>
    <dbReference type="NCBI Taxonomy" id="28110"/>
    <lineage>
        <taxon>Bacteria</taxon>
        <taxon>Pseudomonadati</taxon>
        <taxon>Pseudomonadota</taxon>
        <taxon>Gammaproteobacteria</taxon>
        <taxon>Thiotrichales</taxon>
        <taxon>Francisellaceae</taxon>
        <taxon>Francisella</taxon>
    </lineage>
</organism>
<dbReference type="Gene3D" id="6.10.140.1330">
    <property type="match status" value="1"/>
</dbReference>
<dbReference type="RefSeq" id="WP_035736206.1">
    <property type="nucleotide sequence ID" value="NZ_JACTRU010000004.1"/>
</dbReference>
<dbReference type="GO" id="GO:0051453">
    <property type="term" value="P:regulation of intracellular pH"/>
    <property type="evidence" value="ECO:0007669"/>
    <property type="project" value="TreeGrafter"/>
</dbReference>
<feature type="transmembrane region" description="Helical" evidence="12">
    <location>
        <begin position="237"/>
        <end position="270"/>
    </location>
</feature>
<name>A0AAW3DAM8_9GAMM</name>
<keyword evidence="17" id="KW-1185">Reference proteome</keyword>
<feature type="transmembrane region" description="Helical" evidence="12">
    <location>
        <begin position="291"/>
        <end position="314"/>
    </location>
</feature>
<dbReference type="Proteomes" id="UP000760407">
    <property type="component" value="Unassembled WGS sequence"/>
</dbReference>